<keyword evidence="1 4" id="KW-0812">Transmembrane</keyword>
<reference evidence="7 8" key="1">
    <citation type="journal article" date="2020" name="Nat. Food">
        <title>A phased Vanilla planifolia genome enables genetic improvement of flavour and production.</title>
        <authorList>
            <person name="Hasing T."/>
            <person name="Tang H."/>
            <person name="Brym M."/>
            <person name="Khazi F."/>
            <person name="Huang T."/>
            <person name="Chambers A.H."/>
        </authorList>
    </citation>
    <scope>NUCLEOTIDE SEQUENCE [LARGE SCALE GENOMIC DNA]</scope>
    <source>
        <tissue evidence="5">Leaf</tissue>
    </source>
</reference>
<sequence length="164" mass="18956">MSSHLQKKITFIFIKLLHINHGRFLPQACDCFLKEVNDRIKMCLINKAAASIFHKVKPYVAMVMLQLGFAGMYVISQAMLKKGMNHFAMVVYRNIIAFVIIAPFAHWFERSLYGRKCFNSCFRVGIQLKHVLCRARRPKMTSAIFFKILALVMIEYCSAPSLLF</sequence>
<evidence type="ECO:0000313" key="7">
    <source>
        <dbReference type="Proteomes" id="UP000636800"/>
    </source>
</evidence>
<feature type="transmembrane region" description="Helical" evidence="4">
    <location>
        <begin position="59"/>
        <end position="80"/>
    </location>
</feature>
<keyword evidence="3 4" id="KW-0472">Membrane</keyword>
<dbReference type="GO" id="GO:0022857">
    <property type="term" value="F:transmembrane transporter activity"/>
    <property type="evidence" value="ECO:0007669"/>
    <property type="project" value="InterPro"/>
</dbReference>
<dbReference type="InterPro" id="IPR030184">
    <property type="entry name" value="WAT1-related"/>
</dbReference>
<gene>
    <name evidence="6" type="ORF">HPP92_015786</name>
    <name evidence="5" type="ORF">HPP92_016400</name>
</gene>
<dbReference type="EMBL" id="JADCNM010000008">
    <property type="protein sequence ID" value="KAG0471240.1"/>
    <property type="molecule type" value="Genomic_DNA"/>
</dbReference>
<protein>
    <recommendedName>
        <fullName evidence="9">WAT1-related protein</fullName>
    </recommendedName>
</protein>
<dbReference type="EMBL" id="JADCNL010000008">
    <property type="protein sequence ID" value="KAG0469700.1"/>
    <property type="molecule type" value="Genomic_DNA"/>
</dbReference>
<evidence type="ECO:0000256" key="4">
    <source>
        <dbReference type="SAM" id="Phobius"/>
    </source>
</evidence>
<evidence type="ECO:0000256" key="3">
    <source>
        <dbReference type="ARBA" id="ARBA00023136"/>
    </source>
</evidence>
<feature type="transmembrane region" description="Helical" evidence="4">
    <location>
        <begin position="86"/>
        <end position="108"/>
    </location>
</feature>
<feature type="transmembrane region" description="Helical" evidence="4">
    <location>
        <begin position="144"/>
        <end position="163"/>
    </location>
</feature>
<name>A0A835QAU5_VANPL</name>
<evidence type="ECO:0008006" key="9">
    <source>
        <dbReference type="Google" id="ProtNLM"/>
    </source>
</evidence>
<accession>A0A835QAU5</accession>
<dbReference type="AlphaFoldDB" id="A0A835QAU5"/>
<evidence type="ECO:0000313" key="6">
    <source>
        <dbReference type="EMBL" id="KAG0471240.1"/>
    </source>
</evidence>
<dbReference type="Proteomes" id="UP000636800">
    <property type="component" value="Unassembled WGS sequence"/>
</dbReference>
<dbReference type="PANTHER" id="PTHR31218">
    <property type="entry name" value="WAT1-RELATED PROTEIN"/>
    <property type="match status" value="1"/>
</dbReference>
<evidence type="ECO:0000313" key="8">
    <source>
        <dbReference type="Proteomes" id="UP000639772"/>
    </source>
</evidence>
<keyword evidence="7" id="KW-1185">Reference proteome</keyword>
<keyword evidence="2 4" id="KW-1133">Transmembrane helix</keyword>
<evidence type="ECO:0000256" key="2">
    <source>
        <dbReference type="ARBA" id="ARBA00022989"/>
    </source>
</evidence>
<dbReference type="GO" id="GO:0016020">
    <property type="term" value="C:membrane"/>
    <property type="evidence" value="ECO:0007669"/>
    <property type="project" value="InterPro"/>
</dbReference>
<dbReference type="Proteomes" id="UP000639772">
    <property type="component" value="Unassembled WGS sequence"/>
</dbReference>
<dbReference type="OrthoDB" id="1728340at2759"/>
<evidence type="ECO:0000313" key="5">
    <source>
        <dbReference type="EMBL" id="KAG0469700.1"/>
    </source>
</evidence>
<organism evidence="5 7">
    <name type="scientific">Vanilla planifolia</name>
    <name type="common">Vanilla</name>
    <dbReference type="NCBI Taxonomy" id="51239"/>
    <lineage>
        <taxon>Eukaryota</taxon>
        <taxon>Viridiplantae</taxon>
        <taxon>Streptophyta</taxon>
        <taxon>Embryophyta</taxon>
        <taxon>Tracheophyta</taxon>
        <taxon>Spermatophyta</taxon>
        <taxon>Magnoliopsida</taxon>
        <taxon>Liliopsida</taxon>
        <taxon>Asparagales</taxon>
        <taxon>Orchidaceae</taxon>
        <taxon>Vanilloideae</taxon>
        <taxon>Vanilleae</taxon>
        <taxon>Vanilla</taxon>
    </lineage>
</organism>
<evidence type="ECO:0000256" key="1">
    <source>
        <dbReference type="ARBA" id="ARBA00022692"/>
    </source>
</evidence>
<proteinExistence type="predicted"/>
<comment type="caution">
    <text evidence="5">The sequence shown here is derived from an EMBL/GenBank/DDBJ whole genome shotgun (WGS) entry which is preliminary data.</text>
</comment>